<feature type="compositionally biased region" description="Low complexity" evidence="1">
    <location>
        <begin position="301"/>
        <end position="320"/>
    </location>
</feature>
<dbReference type="Proteomes" id="UP000887565">
    <property type="component" value="Unplaced"/>
</dbReference>
<protein>
    <submittedName>
        <fullName evidence="3 4">Uncharacterized protein</fullName>
    </submittedName>
</protein>
<feature type="region of interest" description="Disordered" evidence="1">
    <location>
        <begin position="1"/>
        <end position="61"/>
    </location>
</feature>
<feature type="region of interest" description="Disordered" evidence="1">
    <location>
        <begin position="120"/>
        <end position="171"/>
    </location>
</feature>
<proteinExistence type="predicted"/>
<accession>A0A915KB93</accession>
<dbReference type="WBParaSite" id="nRc.2.0.1.t35188-RA">
    <property type="protein sequence ID" value="nRc.2.0.1.t35188-RA"/>
    <property type="gene ID" value="nRc.2.0.1.g35188"/>
</dbReference>
<evidence type="ECO:0000313" key="3">
    <source>
        <dbReference type="WBParaSite" id="nRc.2.0.1.t35188-RA"/>
    </source>
</evidence>
<evidence type="ECO:0000256" key="1">
    <source>
        <dbReference type="SAM" id="MobiDB-lite"/>
    </source>
</evidence>
<feature type="region of interest" description="Disordered" evidence="1">
    <location>
        <begin position="299"/>
        <end position="320"/>
    </location>
</feature>
<feature type="compositionally biased region" description="Polar residues" evidence="1">
    <location>
        <begin position="350"/>
        <end position="361"/>
    </location>
</feature>
<feature type="compositionally biased region" description="Basic residues" evidence="1">
    <location>
        <begin position="129"/>
        <end position="161"/>
    </location>
</feature>
<name>A0A915KB93_ROMCU</name>
<feature type="compositionally biased region" description="Basic residues" evidence="1">
    <location>
        <begin position="1"/>
        <end position="40"/>
    </location>
</feature>
<dbReference type="WBParaSite" id="nRc.2.0.1.t35189-RA">
    <property type="protein sequence ID" value="nRc.2.0.1.t35189-RA"/>
    <property type="gene ID" value="nRc.2.0.1.g35189"/>
</dbReference>
<evidence type="ECO:0000313" key="4">
    <source>
        <dbReference type="WBParaSite" id="nRc.2.0.1.t35189-RA"/>
    </source>
</evidence>
<reference evidence="3 4" key="1">
    <citation type="submission" date="2022-11" db="UniProtKB">
        <authorList>
            <consortium name="WormBaseParasite"/>
        </authorList>
    </citation>
    <scope>IDENTIFICATION</scope>
</reference>
<evidence type="ECO:0000313" key="2">
    <source>
        <dbReference type="Proteomes" id="UP000887565"/>
    </source>
</evidence>
<organism evidence="2 4">
    <name type="scientific">Romanomermis culicivorax</name>
    <name type="common">Nematode worm</name>
    <dbReference type="NCBI Taxonomy" id="13658"/>
    <lineage>
        <taxon>Eukaryota</taxon>
        <taxon>Metazoa</taxon>
        <taxon>Ecdysozoa</taxon>
        <taxon>Nematoda</taxon>
        <taxon>Enoplea</taxon>
        <taxon>Dorylaimia</taxon>
        <taxon>Mermithida</taxon>
        <taxon>Mermithoidea</taxon>
        <taxon>Mermithidae</taxon>
        <taxon>Romanomermis</taxon>
    </lineage>
</organism>
<keyword evidence="2" id="KW-1185">Reference proteome</keyword>
<feature type="region of interest" description="Disordered" evidence="1">
    <location>
        <begin position="340"/>
        <end position="372"/>
    </location>
</feature>
<sequence>MSQQRAKSKSKEKRRRSRRAGRRSSSKKHKSRSSSRRRSGSRSSSKATKKSRKYPPYPCMDSVQRNLRDLYRAQNRQPVTLVALTNRMKTICGEWRSSQNDAEKLIREFLEECELENMSRQVGPDSWVPRHRSTTTRKRGSKSADRNKKRSRSRRTKRRKKEGAPAAGDIQVPIQAEAAPVYVPQQQVESQSQVQQVAATAEYVPQFEFGFLRRDRSRTYGKPSHHKKRLSRSRCCRKCGEEVSDVDAEGLNTFSSRQLTRLVKDLLAKDEVNFNCKHCLCDKCLGIQTGRNLKCRRGNSRSRCSSSSSAATTPNSCSSSQCDSNMRVISKFLLEHQGAAVQPAPGPIQANDQSSTATASAVVQDGNVSARP</sequence>
<dbReference type="AlphaFoldDB" id="A0A915KB93"/>